<dbReference type="Proteomes" id="UP001049176">
    <property type="component" value="Chromosome 9"/>
</dbReference>
<evidence type="ECO:0000256" key="4">
    <source>
        <dbReference type="ARBA" id="ARBA00022617"/>
    </source>
</evidence>
<dbReference type="InterPro" id="IPR017972">
    <property type="entry name" value="Cyt_P450_CS"/>
</dbReference>
<reference evidence="12" key="1">
    <citation type="journal article" date="2021" name="Genome Biol. Evol.">
        <title>The assembled and annotated genome of the fairy-ring fungus Marasmius oreades.</title>
        <authorList>
            <person name="Hiltunen M."/>
            <person name="Ament-Velasquez S.L."/>
            <person name="Johannesson H."/>
        </authorList>
    </citation>
    <scope>NUCLEOTIDE SEQUENCE</scope>
    <source>
        <strain evidence="12">03SP1</strain>
    </source>
</reference>
<dbReference type="PRINTS" id="PR00463">
    <property type="entry name" value="EP450I"/>
</dbReference>
<dbReference type="GeneID" id="66082531"/>
<evidence type="ECO:0000256" key="6">
    <source>
        <dbReference type="ARBA" id="ARBA00023002"/>
    </source>
</evidence>
<evidence type="ECO:0000256" key="8">
    <source>
        <dbReference type="ARBA" id="ARBA00023033"/>
    </source>
</evidence>
<dbReference type="InterPro" id="IPR036396">
    <property type="entry name" value="Cyt_P450_sf"/>
</dbReference>
<feature type="transmembrane region" description="Helical" evidence="11">
    <location>
        <begin position="6"/>
        <end position="25"/>
    </location>
</feature>
<evidence type="ECO:0000256" key="1">
    <source>
        <dbReference type="ARBA" id="ARBA00001971"/>
    </source>
</evidence>
<dbReference type="GO" id="GO:0016705">
    <property type="term" value="F:oxidoreductase activity, acting on paired donors, with incorporation or reduction of molecular oxygen"/>
    <property type="evidence" value="ECO:0007669"/>
    <property type="project" value="InterPro"/>
</dbReference>
<sequence length="533" mass="60675">MGPTSLSTLFPLSVVLLIPLFFLVYQHSLNRRSSSGLPPGPTGRPFIGPLRDIQNRDVPMWILYSNWAKEYGDREEKVISYRVLGKTTVVLGSYKAVNELLERRSGNYSDRPEFHMLIGLMRYGWNMGFMRYSDWWRQHRKTFHRSFQPSVVPEYYDIQREQTVSLMRKLARPSSEGEFFGLVRHHAASIILKIIYGYTLQEDSTNDPYIQMADRTAQGLKQAGVLGNFLVDYLPWLRWVPEWLPGGSFKTKGESWAKNNDALREVPWQWVKKAMDEGTAERSFVTRCLEEIEKDSEEVIKNCAAVAFLGGADTTVSAVLSFILAMTLHPDIQKRAREEVDRVCAGRVPDFSDRYSSGGEDGFATNLTPKMPFVEAVLKEVLRWHPVAPLAAARRSVKDDVYKGYFIPAGSTVIGSAWAVLHDEQLYGSHTERFNPDRFLSKTFQGPPPEDFAFGFGRRVCPGRFLGINTLWIVFVYLLTTLEMCPGEGFEGFDGVEENGKDRFRDGLLSHPYPFKCQFVPRNTGVARMILGL</sequence>
<comment type="cofactor">
    <cofactor evidence="1 9">
        <name>heme</name>
        <dbReference type="ChEBI" id="CHEBI:30413"/>
    </cofactor>
</comment>
<comment type="pathway">
    <text evidence="2">Secondary metabolite biosynthesis.</text>
</comment>
<keyword evidence="5 9" id="KW-0479">Metal-binding</keyword>
<evidence type="ECO:0000256" key="7">
    <source>
        <dbReference type="ARBA" id="ARBA00023004"/>
    </source>
</evidence>
<evidence type="ECO:0000313" key="13">
    <source>
        <dbReference type="Proteomes" id="UP001049176"/>
    </source>
</evidence>
<dbReference type="KEGG" id="more:E1B28_013456"/>
<gene>
    <name evidence="12" type="ORF">E1B28_013456</name>
</gene>
<proteinExistence type="inferred from homology"/>
<dbReference type="InterPro" id="IPR001128">
    <property type="entry name" value="Cyt_P450"/>
</dbReference>
<accession>A0A9P7RPY0</accession>
<comment type="similarity">
    <text evidence="3 10">Belongs to the cytochrome P450 family.</text>
</comment>
<dbReference type="Gene3D" id="1.10.630.10">
    <property type="entry name" value="Cytochrome P450"/>
    <property type="match status" value="1"/>
</dbReference>
<dbReference type="GO" id="GO:0004497">
    <property type="term" value="F:monooxygenase activity"/>
    <property type="evidence" value="ECO:0007669"/>
    <property type="project" value="UniProtKB-KW"/>
</dbReference>
<dbReference type="Pfam" id="PF00067">
    <property type="entry name" value="p450"/>
    <property type="match status" value="1"/>
</dbReference>
<evidence type="ECO:0000256" key="5">
    <source>
        <dbReference type="ARBA" id="ARBA00022723"/>
    </source>
</evidence>
<keyword evidence="11" id="KW-1133">Transmembrane helix</keyword>
<evidence type="ECO:0008006" key="14">
    <source>
        <dbReference type="Google" id="ProtNLM"/>
    </source>
</evidence>
<evidence type="ECO:0000256" key="11">
    <source>
        <dbReference type="SAM" id="Phobius"/>
    </source>
</evidence>
<keyword evidence="6 10" id="KW-0560">Oxidoreductase</keyword>
<dbReference type="PANTHER" id="PTHR46300:SF7">
    <property type="entry name" value="P450, PUTATIVE (EUROFUNG)-RELATED"/>
    <property type="match status" value="1"/>
</dbReference>
<dbReference type="PRINTS" id="PR00385">
    <property type="entry name" value="P450"/>
</dbReference>
<evidence type="ECO:0000313" key="12">
    <source>
        <dbReference type="EMBL" id="KAG7087495.1"/>
    </source>
</evidence>
<keyword evidence="7 9" id="KW-0408">Iron</keyword>
<dbReference type="SUPFAM" id="SSF48264">
    <property type="entry name" value="Cytochrome P450"/>
    <property type="match status" value="1"/>
</dbReference>
<dbReference type="AlphaFoldDB" id="A0A9P7RPY0"/>
<name>A0A9P7RPY0_9AGAR</name>
<keyword evidence="8 10" id="KW-0503">Monooxygenase</keyword>
<dbReference type="InterPro" id="IPR050364">
    <property type="entry name" value="Cytochrome_P450_fung"/>
</dbReference>
<dbReference type="InterPro" id="IPR002401">
    <property type="entry name" value="Cyt_P450_E_grp-I"/>
</dbReference>
<evidence type="ECO:0000256" key="10">
    <source>
        <dbReference type="RuleBase" id="RU000461"/>
    </source>
</evidence>
<keyword evidence="11" id="KW-0472">Membrane</keyword>
<dbReference type="GO" id="GO:0020037">
    <property type="term" value="F:heme binding"/>
    <property type="evidence" value="ECO:0007669"/>
    <property type="project" value="InterPro"/>
</dbReference>
<evidence type="ECO:0000256" key="9">
    <source>
        <dbReference type="PIRSR" id="PIRSR602401-1"/>
    </source>
</evidence>
<dbReference type="OrthoDB" id="2789670at2759"/>
<dbReference type="RefSeq" id="XP_043003966.1">
    <property type="nucleotide sequence ID" value="XM_043158615.1"/>
</dbReference>
<protein>
    <recommendedName>
        <fullName evidence="14">Cytochrome P450</fullName>
    </recommendedName>
</protein>
<dbReference type="PANTHER" id="PTHR46300">
    <property type="entry name" value="P450, PUTATIVE (EUROFUNG)-RELATED-RELATED"/>
    <property type="match status" value="1"/>
</dbReference>
<keyword evidence="13" id="KW-1185">Reference proteome</keyword>
<evidence type="ECO:0000256" key="3">
    <source>
        <dbReference type="ARBA" id="ARBA00010617"/>
    </source>
</evidence>
<evidence type="ECO:0000256" key="2">
    <source>
        <dbReference type="ARBA" id="ARBA00005179"/>
    </source>
</evidence>
<keyword evidence="4 9" id="KW-0349">Heme</keyword>
<dbReference type="EMBL" id="CM032189">
    <property type="protein sequence ID" value="KAG7087495.1"/>
    <property type="molecule type" value="Genomic_DNA"/>
</dbReference>
<organism evidence="12 13">
    <name type="scientific">Marasmius oreades</name>
    <name type="common">fairy-ring Marasmius</name>
    <dbReference type="NCBI Taxonomy" id="181124"/>
    <lineage>
        <taxon>Eukaryota</taxon>
        <taxon>Fungi</taxon>
        <taxon>Dikarya</taxon>
        <taxon>Basidiomycota</taxon>
        <taxon>Agaricomycotina</taxon>
        <taxon>Agaricomycetes</taxon>
        <taxon>Agaricomycetidae</taxon>
        <taxon>Agaricales</taxon>
        <taxon>Marasmiineae</taxon>
        <taxon>Marasmiaceae</taxon>
        <taxon>Marasmius</taxon>
    </lineage>
</organism>
<dbReference type="GO" id="GO:0005506">
    <property type="term" value="F:iron ion binding"/>
    <property type="evidence" value="ECO:0007669"/>
    <property type="project" value="InterPro"/>
</dbReference>
<dbReference type="CDD" id="cd11065">
    <property type="entry name" value="CYP64-like"/>
    <property type="match status" value="1"/>
</dbReference>
<keyword evidence="11" id="KW-0812">Transmembrane</keyword>
<feature type="binding site" description="axial binding residue" evidence="9">
    <location>
        <position position="461"/>
    </location>
    <ligand>
        <name>heme</name>
        <dbReference type="ChEBI" id="CHEBI:30413"/>
    </ligand>
    <ligandPart>
        <name>Fe</name>
        <dbReference type="ChEBI" id="CHEBI:18248"/>
    </ligandPart>
</feature>
<dbReference type="PROSITE" id="PS00086">
    <property type="entry name" value="CYTOCHROME_P450"/>
    <property type="match status" value="1"/>
</dbReference>
<comment type="caution">
    <text evidence="12">The sequence shown here is derived from an EMBL/GenBank/DDBJ whole genome shotgun (WGS) entry which is preliminary data.</text>
</comment>